<dbReference type="OrthoDB" id="6718656at2759"/>
<evidence type="ECO:0000313" key="1">
    <source>
        <dbReference type="EMBL" id="VDP94678.1"/>
    </source>
</evidence>
<evidence type="ECO:0000313" key="2">
    <source>
        <dbReference type="Proteomes" id="UP000272942"/>
    </source>
</evidence>
<name>A0A3P8IFE4_9TREM</name>
<dbReference type="Gene3D" id="1.10.510.10">
    <property type="entry name" value="Transferase(Phosphotransferase) domain 1"/>
    <property type="match status" value="1"/>
</dbReference>
<gene>
    <name evidence="1" type="ORF">ECPE_LOCUS17388</name>
</gene>
<organism evidence="1 2">
    <name type="scientific">Echinostoma caproni</name>
    <dbReference type="NCBI Taxonomy" id="27848"/>
    <lineage>
        <taxon>Eukaryota</taxon>
        <taxon>Metazoa</taxon>
        <taxon>Spiralia</taxon>
        <taxon>Lophotrochozoa</taxon>
        <taxon>Platyhelminthes</taxon>
        <taxon>Trematoda</taxon>
        <taxon>Digenea</taxon>
        <taxon>Plagiorchiida</taxon>
        <taxon>Echinostomata</taxon>
        <taxon>Echinostomatoidea</taxon>
        <taxon>Echinostomatidae</taxon>
        <taxon>Echinostoma</taxon>
    </lineage>
</organism>
<protein>
    <recommendedName>
        <fullName evidence="3">Pkinase_Tyr domain-containing protein</fullName>
    </recommendedName>
</protein>
<sequence length="46" mass="5392">MPIPNHLNPRIARLIELCLKEDPGKRPRFDAQLIQLLDKMRERAGQ</sequence>
<keyword evidence="2" id="KW-1185">Reference proteome</keyword>
<dbReference type="AlphaFoldDB" id="A0A3P8IFE4"/>
<dbReference type="EMBL" id="UZAN01069043">
    <property type="protein sequence ID" value="VDP94678.1"/>
    <property type="molecule type" value="Genomic_DNA"/>
</dbReference>
<accession>A0A3P8IFE4</accession>
<proteinExistence type="predicted"/>
<dbReference type="Proteomes" id="UP000272942">
    <property type="component" value="Unassembled WGS sequence"/>
</dbReference>
<evidence type="ECO:0008006" key="3">
    <source>
        <dbReference type="Google" id="ProtNLM"/>
    </source>
</evidence>
<reference evidence="1 2" key="1">
    <citation type="submission" date="2018-11" db="EMBL/GenBank/DDBJ databases">
        <authorList>
            <consortium name="Pathogen Informatics"/>
        </authorList>
    </citation>
    <scope>NUCLEOTIDE SEQUENCE [LARGE SCALE GENOMIC DNA]</scope>
    <source>
        <strain evidence="1 2">Egypt</strain>
    </source>
</reference>